<feature type="transmembrane region" description="Helical" evidence="7">
    <location>
        <begin position="256"/>
        <end position="274"/>
    </location>
</feature>
<protein>
    <submittedName>
        <fullName evidence="9">TRAP transporter large permease</fullName>
    </submittedName>
</protein>
<feature type="transmembrane region" description="Helical" evidence="7">
    <location>
        <begin position="407"/>
        <end position="429"/>
    </location>
</feature>
<evidence type="ECO:0000256" key="7">
    <source>
        <dbReference type="SAM" id="Phobius"/>
    </source>
</evidence>
<feature type="domain" description="TRAP C4-dicarboxylate transport system permease DctM subunit" evidence="8">
    <location>
        <begin position="12"/>
        <end position="431"/>
    </location>
</feature>
<comment type="caution">
    <text evidence="9">The sequence shown here is derived from an EMBL/GenBank/DDBJ whole genome shotgun (WGS) entry which is preliminary data.</text>
</comment>
<evidence type="ECO:0000256" key="2">
    <source>
        <dbReference type="ARBA" id="ARBA00022475"/>
    </source>
</evidence>
<accession>A0ABW3LN90</accession>
<feature type="transmembrane region" description="Helical" evidence="7">
    <location>
        <begin position="28"/>
        <end position="45"/>
    </location>
</feature>
<evidence type="ECO:0000313" key="10">
    <source>
        <dbReference type="Proteomes" id="UP001597040"/>
    </source>
</evidence>
<feature type="transmembrane region" description="Helical" evidence="7">
    <location>
        <begin position="144"/>
        <end position="165"/>
    </location>
</feature>
<comment type="subcellular location">
    <subcellularLocation>
        <location evidence="1">Cell inner membrane</location>
        <topology evidence="1">Multi-pass membrane protein</topology>
    </subcellularLocation>
</comment>
<keyword evidence="4 7" id="KW-0812">Transmembrane</keyword>
<feature type="transmembrane region" description="Helical" evidence="7">
    <location>
        <begin position="177"/>
        <end position="199"/>
    </location>
</feature>
<evidence type="ECO:0000256" key="1">
    <source>
        <dbReference type="ARBA" id="ARBA00004429"/>
    </source>
</evidence>
<evidence type="ECO:0000256" key="3">
    <source>
        <dbReference type="ARBA" id="ARBA00022519"/>
    </source>
</evidence>
<feature type="transmembrane region" description="Helical" evidence="7">
    <location>
        <begin position="328"/>
        <end position="357"/>
    </location>
</feature>
<keyword evidence="6 7" id="KW-0472">Membrane</keyword>
<organism evidence="9 10">
    <name type="scientific">Virgibacillus byunsanensis</name>
    <dbReference type="NCBI Taxonomy" id="570945"/>
    <lineage>
        <taxon>Bacteria</taxon>
        <taxon>Bacillati</taxon>
        <taxon>Bacillota</taxon>
        <taxon>Bacilli</taxon>
        <taxon>Bacillales</taxon>
        <taxon>Bacillaceae</taxon>
        <taxon>Virgibacillus</taxon>
    </lineage>
</organism>
<name>A0ABW3LN90_9BACI</name>
<feature type="transmembrane region" description="Helical" evidence="7">
    <location>
        <begin position="286"/>
        <end position="307"/>
    </location>
</feature>
<dbReference type="InterPro" id="IPR004681">
    <property type="entry name" value="TRAP_DctM"/>
</dbReference>
<evidence type="ECO:0000259" key="8">
    <source>
        <dbReference type="Pfam" id="PF06808"/>
    </source>
</evidence>
<feature type="transmembrane region" description="Helical" evidence="7">
    <location>
        <begin position="228"/>
        <end position="249"/>
    </location>
</feature>
<proteinExistence type="predicted"/>
<feature type="transmembrane region" description="Helical" evidence="7">
    <location>
        <begin position="6"/>
        <end position="23"/>
    </location>
</feature>
<dbReference type="PANTHER" id="PTHR33362">
    <property type="entry name" value="SIALIC ACID TRAP TRANSPORTER PERMEASE PROTEIN SIAT-RELATED"/>
    <property type="match status" value="1"/>
</dbReference>
<dbReference type="PANTHER" id="PTHR33362:SF5">
    <property type="entry name" value="C4-DICARBOXYLATE TRAP TRANSPORTER LARGE PERMEASE PROTEIN DCTM"/>
    <property type="match status" value="1"/>
</dbReference>
<keyword evidence="3" id="KW-0997">Cell inner membrane</keyword>
<dbReference type="RefSeq" id="WP_390363483.1">
    <property type="nucleotide sequence ID" value="NZ_JBHTKJ010000047.1"/>
</dbReference>
<sequence>MSSFVVIVIILTMLVLFLVSGLYIHSVLFASGVIGLILLEGFSILPGLLGNEPFNRVAGYTLTTIPLFVLMAQFILQSDIVKDIFYIVNRASRGKNSVLGILTLMIGGVLGAVSGSGTATAASLGQVAIPELRRHGYSAPLSGAIAAAGGSLSGIIPPSIILILYGVATETPVGQLFIGAIIPGILVMIVFILVMLVYFKVDKNEVEIDDEVASTEEQSDYKVSVLRLSAAGTVSLLIMLIIFGGIYSGIFTPTEAGAVGAFAGLLAALVLGKINSTFIKKSVVETIKLTGMVMLIMIGAQIFGRFVSLSLLPRKIIALLEPIMDTPALVLVIISAILFIMFMFIEGAAVILMSIPVLLPIITELQVDLLWFGVFVGIICTIGLITPPVGLSVYAVAGVSKIRLEPIFRIGMVFAVAVLVVVCGLMISFPEIATFLPDSMDS</sequence>
<keyword evidence="5 7" id="KW-1133">Transmembrane helix</keyword>
<keyword evidence="2" id="KW-1003">Cell membrane</keyword>
<evidence type="ECO:0000256" key="6">
    <source>
        <dbReference type="ARBA" id="ARBA00023136"/>
    </source>
</evidence>
<dbReference type="PIRSF" id="PIRSF006066">
    <property type="entry name" value="HI0050"/>
    <property type="match status" value="1"/>
</dbReference>
<dbReference type="Pfam" id="PF06808">
    <property type="entry name" value="DctM"/>
    <property type="match status" value="1"/>
</dbReference>
<dbReference type="Proteomes" id="UP001597040">
    <property type="component" value="Unassembled WGS sequence"/>
</dbReference>
<feature type="transmembrane region" description="Helical" evidence="7">
    <location>
        <begin position="369"/>
        <end position="395"/>
    </location>
</feature>
<gene>
    <name evidence="9" type="ORF">ACFQ3N_15685</name>
</gene>
<evidence type="ECO:0000256" key="5">
    <source>
        <dbReference type="ARBA" id="ARBA00022989"/>
    </source>
</evidence>
<dbReference type="EMBL" id="JBHTKJ010000047">
    <property type="protein sequence ID" value="MFD1039827.1"/>
    <property type="molecule type" value="Genomic_DNA"/>
</dbReference>
<evidence type="ECO:0000256" key="4">
    <source>
        <dbReference type="ARBA" id="ARBA00022692"/>
    </source>
</evidence>
<feature type="transmembrane region" description="Helical" evidence="7">
    <location>
        <begin position="57"/>
        <end position="76"/>
    </location>
</feature>
<dbReference type="InterPro" id="IPR010656">
    <property type="entry name" value="DctM"/>
</dbReference>
<keyword evidence="10" id="KW-1185">Reference proteome</keyword>
<evidence type="ECO:0000313" key="9">
    <source>
        <dbReference type="EMBL" id="MFD1039827.1"/>
    </source>
</evidence>
<reference evidence="10" key="1">
    <citation type="journal article" date="2019" name="Int. J. Syst. Evol. Microbiol.">
        <title>The Global Catalogue of Microorganisms (GCM) 10K type strain sequencing project: providing services to taxonomists for standard genome sequencing and annotation.</title>
        <authorList>
            <consortium name="The Broad Institute Genomics Platform"/>
            <consortium name="The Broad Institute Genome Sequencing Center for Infectious Disease"/>
            <person name="Wu L."/>
            <person name="Ma J."/>
        </authorList>
    </citation>
    <scope>NUCLEOTIDE SEQUENCE [LARGE SCALE GENOMIC DNA]</scope>
    <source>
        <strain evidence="10">CCUG 56754</strain>
    </source>
</reference>
<feature type="transmembrane region" description="Helical" evidence="7">
    <location>
        <begin position="97"/>
        <end position="124"/>
    </location>
</feature>